<dbReference type="NCBIfam" id="TIGR02937">
    <property type="entry name" value="sigma70-ECF"/>
    <property type="match status" value="1"/>
</dbReference>
<evidence type="ECO:0000313" key="9">
    <source>
        <dbReference type="Proteomes" id="UP000006844"/>
    </source>
</evidence>
<dbReference type="InterPro" id="IPR014284">
    <property type="entry name" value="RNA_pol_sigma-70_dom"/>
</dbReference>
<dbReference type="PANTHER" id="PTHR43133:SF8">
    <property type="entry name" value="RNA POLYMERASE SIGMA FACTOR HI_1459-RELATED"/>
    <property type="match status" value="1"/>
</dbReference>
<dbReference type="KEGG" id="tsa:AciPR4_2515"/>
<gene>
    <name evidence="8" type="ordered locus">AciPR4_2515</name>
</gene>
<dbReference type="InterPro" id="IPR013325">
    <property type="entry name" value="RNA_pol_sigma_r2"/>
</dbReference>
<dbReference type="Gene3D" id="1.10.1740.10">
    <property type="match status" value="1"/>
</dbReference>
<evidence type="ECO:0000259" key="6">
    <source>
        <dbReference type="Pfam" id="PF04542"/>
    </source>
</evidence>
<dbReference type="SUPFAM" id="SSF88946">
    <property type="entry name" value="Sigma2 domain of RNA polymerase sigma factors"/>
    <property type="match status" value="1"/>
</dbReference>
<keyword evidence="2" id="KW-0805">Transcription regulation</keyword>
<dbReference type="GO" id="GO:0006352">
    <property type="term" value="P:DNA-templated transcription initiation"/>
    <property type="evidence" value="ECO:0007669"/>
    <property type="project" value="InterPro"/>
</dbReference>
<dbReference type="Proteomes" id="UP000006844">
    <property type="component" value="Chromosome"/>
</dbReference>
<dbReference type="AlphaFoldDB" id="E8V076"/>
<dbReference type="eggNOG" id="COG1595">
    <property type="taxonomic scope" value="Bacteria"/>
</dbReference>
<protein>
    <submittedName>
        <fullName evidence="8">RNA polymerase, sigma-24 subunit, ECF subfamily</fullName>
    </submittedName>
</protein>
<evidence type="ECO:0000256" key="4">
    <source>
        <dbReference type="ARBA" id="ARBA00023125"/>
    </source>
</evidence>
<name>E8V076_TERSS</name>
<dbReference type="Pfam" id="PF08281">
    <property type="entry name" value="Sigma70_r4_2"/>
    <property type="match status" value="1"/>
</dbReference>
<proteinExistence type="inferred from homology"/>
<dbReference type="InterPro" id="IPR013324">
    <property type="entry name" value="RNA_pol_sigma_r3/r4-like"/>
</dbReference>
<dbReference type="SUPFAM" id="SSF88659">
    <property type="entry name" value="Sigma3 and sigma4 domains of RNA polymerase sigma factors"/>
    <property type="match status" value="1"/>
</dbReference>
<dbReference type="HOGENOM" id="CLU_1209320_0_0_0"/>
<dbReference type="InterPro" id="IPR007627">
    <property type="entry name" value="RNA_pol_sigma70_r2"/>
</dbReference>
<evidence type="ECO:0000259" key="7">
    <source>
        <dbReference type="Pfam" id="PF08281"/>
    </source>
</evidence>
<organism evidence="8 9">
    <name type="scientific">Terriglobus saanensis (strain ATCC BAA-1853 / DSM 23119 / SP1PR4)</name>
    <dbReference type="NCBI Taxonomy" id="401053"/>
    <lineage>
        <taxon>Bacteria</taxon>
        <taxon>Pseudomonadati</taxon>
        <taxon>Acidobacteriota</taxon>
        <taxon>Terriglobia</taxon>
        <taxon>Terriglobales</taxon>
        <taxon>Acidobacteriaceae</taxon>
        <taxon>Terriglobus</taxon>
    </lineage>
</organism>
<dbReference type="STRING" id="401053.AciPR4_2515"/>
<sequence>MEICHASEPEAGEDPGQKVIGNHKLADQTEVDRAVLLFIKRELPEEKERDIDQKKFRDDPREQILELYDEFRPRLLRYLRSMSLKRDQAEEVIQETFMRLTTELLKRNEIENVQGWIVRVAHNLAVDGMKKKQREAIRNADTTNIAVESCVDPSIGPEEEFLKKERIRQMEVALQALNPQQRQCFNMRVQGFRYKDIGLALNISEQRAALVVKQVSVRLAVVFGQENCG</sequence>
<keyword evidence="5" id="KW-0804">Transcription</keyword>
<feature type="domain" description="RNA polymerase sigma-70 region 2" evidence="6">
    <location>
        <begin position="67"/>
        <end position="134"/>
    </location>
</feature>
<dbReference type="PANTHER" id="PTHR43133">
    <property type="entry name" value="RNA POLYMERASE ECF-TYPE SIGMA FACTO"/>
    <property type="match status" value="1"/>
</dbReference>
<keyword evidence="4" id="KW-0238">DNA-binding</keyword>
<dbReference type="GO" id="GO:0003677">
    <property type="term" value="F:DNA binding"/>
    <property type="evidence" value="ECO:0007669"/>
    <property type="project" value="UniProtKB-KW"/>
</dbReference>
<dbReference type="Pfam" id="PF04542">
    <property type="entry name" value="Sigma70_r2"/>
    <property type="match status" value="1"/>
</dbReference>
<comment type="similarity">
    <text evidence="1">Belongs to the sigma-70 factor family. ECF subfamily.</text>
</comment>
<evidence type="ECO:0000313" key="8">
    <source>
        <dbReference type="EMBL" id="ADV83294.1"/>
    </source>
</evidence>
<dbReference type="EMBL" id="CP002467">
    <property type="protein sequence ID" value="ADV83294.1"/>
    <property type="molecule type" value="Genomic_DNA"/>
</dbReference>
<reference evidence="8 9" key="1">
    <citation type="journal article" date="2012" name="Stand. Genomic Sci.">
        <title>Complete genome sequence of Terriglobus saanensis type strain SP1PR4(T), an Acidobacteria from tundra soil.</title>
        <authorList>
            <person name="Rawat S.R."/>
            <person name="Mannisto M.K."/>
            <person name="Starovoytov V."/>
            <person name="Goodwin L."/>
            <person name="Nolan M."/>
            <person name="Hauser L."/>
            <person name="Land M."/>
            <person name="Davenport K.W."/>
            <person name="Woyke T."/>
            <person name="Haggblom M.M."/>
        </authorList>
    </citation>
    <scope>NUCLEOTIDE SEQUENCE</scope>
    <source>
        <strain evidence="9">ATCC BAA-1853 / DSM 23119 / SP1PR4</strain>
    </source>
</reference>
<dbReference type="InterPro" id="IPR013249">
    <property type="entry name" value="RNA_pol_sigma70_r4_t2"/>
</dbReference>
<dbReference type="InterPro" id="IPR036388">
    <property type="entry name" value="WH-like_DNA-bd_sf"/>
</dbReference>
<evidence type="ECO:0000256" key="1">
    <source>
        <dbReference type="ARBA" id="ARBA00010641"/>
    </source>
</evidence>
<evidence type="ECO:0000256" key="5">
    <source>
        <dbReference type="ARBA" id="ARBA00023163"/>
    </source>
</evidence>
<keyword evidence="9" id="KW-1185">Reference proteome</keyword>
<dbReference type="InterPro" id="IPR039425">
    <property type="entry name" value="RNA_pol_sigma-70-like"/>
</dbReference>
<evidence type="ECO:0000256" key="3">
    <source>
        <dbReference type="ARBA" id="ARBA00023082"/>
    </source>
</evidence>
<dbReference type="Gene3D" id="1.10.10.10">
    <property type="entry name" value="Winged helix-like DNA-binding domain superfamily/Winged helix DNA-binding domain"/>
    <property type="match status" value="1"/>
</dbReference>
<keyword evidence="3" id="KW-0731">Sigma factor</keyword>
<evidence type="ECO:0000256" key="2">
    <source>
        <dbReference type="ARBA" id="ARBA00023015"/>
    </source>
</evidence>
<accession>E8V076</accession>
<dbReference type="GO" id="GO:0016987">
    <property type="term" value="F:sigma factor activity"/>
    <property type="evidence" value="ECO:0007669"/>
    <property type="project" value="UniProtKB-KW"/>
</dbReference>
<feature type="domain" description="RNA polymerase sigma factor 70 region 4 type 2" evidence="7">
    <location>
        <begin position="168"/>
        <end position="206"/>
    </location>
</feature>